<sequence length="168" mass="18471">MKTLTLIRHGKSDWNEPGLPDFDRTLNARGRRDLPAMAARWSARHPMPDQVLSSPAVRAATTARGLLLQLGLPADQIDYQAALYLAPPQTIWSMIHHHGRGDDLWVVGHNEGISELAAALVPIELPPLPTCSWMRCALDVTDWPETLPHAQCRLIELATPKGLVDLGG</sequence>
<dbReference type="Pfam" id="PF00300">
    <property type="entry name" value="His_Phos_1"/>
    <property type="match status" value="1"/>
</dbReference>
<dbReference type="Proteomes" id="UP000251800">
    <property type="component" value="Unassembled WGS sequence"/>
</dbReference>
<dbReference type="SMART" id="SM00855">
    <property type="entry name" value="PGAM"/>
    <property type="match status" value="1"/>
</dbReference>
<evidence type="ECO:0000313" key="1">
    <source>
        <dbReference type="EMBL" id="PWN57414.1"/>
    </source>
</evidence>
<gene>
    <name evidence="1" type="ORF">DEH80_02675</name>
</gene>
<keyword evidence="2" id="KW-1185">Reference proteome</keyword>
<reference evidence="1 2" key="1">
    <citation type="submission" date="2018-05" db="EMBL/GenBank/DDBJ databases">
        <title>Abyssibacter profundi OUC007T gen. nov., sp. nov, a marine bacterium isolated from seawater of the Mariana Trench.</title>
        <authorList>
            <person name="Zhou S."/>
        </authorList>
    </citation>
    <scope>NUCLEOTIDE SEQUENCE [LARGE SCALE GENOMIC DNA]</scope>
    <source>
        <strain evidence="1 2">OUC007</strain>
    </source>
</reference>
<evidence type="ECO:0008006" key="3">
    <source>
        <dbReference type="Google" id="ProtNLM"/>
    </source>
</evidence>
<proteinExistence type="predicted"/>
<dbReference type="EMBL" id="QEQK01000002">
    <property type="protein sequence ID" value="PWN57414.1"/>
    <property type="molecule type" value="Genomic_DNA"/>
</dbReference>
<name>A0A363UPN8_9GAMM</name>
<dbReference type="InterPro" id="IPR013078">
    <property type="entry name" value="His_Pase_superF_clade-1"/>
</dbReference>
<organism evidence="1 2">
    <name type="scientific">Abyssibacter profundi</name>
    <dbReference type="NCBI Taxonomy" id="2182787"/>
    <lineage>
        <taxon>Bacteria</taxon>
        <taxon>Pseudomonadati</taxon>
        <taxon>Pseudomonadota</taxon>
        <taxon>Gammaproteobacteria</taxon>
        <taxon>Chromatiales</taxon>
        <taxon>Oceanococcaceae</taxon>
        <taxon>Abyssibacter</taxon>
    </lineage>
</organism>
<protein>
    <recommendedName>
        <fullName evidence="3">Histidine phosphatase family protein</fullName>
    </recommendedName>
</protein>
<dbReference type="RefSeq" id="WP_109718917.1">
    <property type="nucleotide sequence ID" value="NZ_QEQK01000002.1"/>
</dbReference>
<dbReference type="InterPro" id="IPR029033">
    <property type="entry name" value="His_PPase_superfam"/>
</dbReference>
<accession>A0A363UPN8</accession>
<evidence type="ECO:0000313" key="2">
    <source>
        <dbReference type="Proteomes" id="UP000251800"/>
    </source>
</evidence>
<dbReference type="Gene3D" id="3.40.50.1240">
    <property type="entry name" value="Phosphoglycerate mutase-like"/>
    <property type="match status" value="1"/>
</dbReference>
<dbReference type="AlphaFoldDB" id="A0A363UPN8"/>
<dbReference type="CDD" id="cd07067">
    <property type="entry name" value="HP_PGM_like"/>
    <property type="match status" value="1"/>
</dbReference>
<dbReference type="SUPFAM" id="SSF53254">
    <property type="entry name" value="Phosphoglycerate mutase-like"/>
    <property type="match status" value="1"/>
</dbReference>
<comment type="caution">
    <text evidence="1">The sequence shown here is derived from an EMBL/GenBank/DDBJ whole genome shotgun (WGS) entry which is preliminary data.</text>
</comment>